<organism evidence="1">
    <name type="scientific">Schistosoma curassoni</name>
    <dbReference type="NCBI Taxonomy" id="6186"/>
    <lineage>
        <taxon>Eukaryota</taxon>
        <taxon>Metazoa</taxon>
        <taxon>Spiralia</taxon>
        <taxon>Lophotrochozoa</taxon>
        <taxon>Platyhelminthes</taxon>
        <taxon>Trematoda</taxon>
        <taxon>Digenea</taxon>
        <taxon>Strigeidida</taxon>
        <taxon>Schistosomatoidea</taxon>
        <taxon>Schistosomatidae</taxon>
        <taxon>Schistosoma</taxon>
    </lineage>
</organism>
<proteinExistence type="predicted"/>
<name>A0A183KTB0_9TREM</name>
<evidence type="ECO:0000313" key="1">
    <source>
        <dbReference type="WBParaSite" id="SCUD_0001830301-mRNA-1"/>
    </source>
</evidence>
<protein>
    <submittedName>
        <fullName evidence="1">Uncharacterized protein</fullName>
    </submittedName>
</protein>
<dbReference type="AlphaFoldDB" id="A0A183KTB0"/>
<sequence>MCSIILNKVLRSLQDIDQHDHLFVLYTNLDHQVLQVFQTCHQQRSFIAILSNIII</sequence>
<reference evidence="1" key="1">
    <citation type="submission" date="2016-06" db="UniProtKB">
        <authorList>
            <consortium name="WormBaseParasite"/>
        </authorList>
    </citation>
    <scope>IDENTIFICATION</scope>
</reference>
<accession>A0A183KTB0</accession>
<dbReference type="WBParaSite" id="SCUD_0001830301-mRNA-1">
    <property type="protein sequence ID" value="SCUD_0001830301-mRNA-1"/>
    <property type="gene ID" value="SCUD_0001830301"/>
</dbReference>